<feature type="compositionally biased region" description="Low complexity" evidence="2">
    <location>
        <begin position="65"/>
        <end position="74"/>
    </location>
</feature>
<sequence>MRIDLFRSRARVALVAAGCAAALAACSSGDAGDVQRDGASAPRGPQAPGDAAHRAAPAPAPGAPAPGTSPAAPAGTQRFTLVATGDVLAYPSIMQQAQADAGGNGYDFHKIYAGVLPIVRDADVSLCHMETVYGKPGGPFTGYPLFKAPPQIARTLADTGYDGCSTASNHTLDDGFSGIERTLGELDTVGVRHAGSARSAEEAAAPTILDVKGVKVAHLSWTYATNGIPLPADKPWAVNVVDVSRIVEESRAARRAGADIVVLSMHWGTEWQRKPDSDQLAWARELTASNDGGRKDVDLILGTHNHVPQPYAKVNGTWVVYGMGDQMANFPGQDKMAGNYSSIARFTFARGADGGWAVEQAEFLPQFSDPGPPFRIVNINAEIAAGSPRAGAYQAPLESIRAAVLSEGAAADGLRESADGR</sequence>
<keyword evidence="6" id="KW-1185">Reference proteome</keyword>
<comment type="caution">
    <text evidence="5">The sequence shown here is derived from an EMBL/GenBank/DDBJ whole genome shotgun (WGS) entry which is preliminary data.</text>
</comment>
<evidence type="ECO:0000256" key="3">
    <source>
        <dbReference type="SAM" id="SignalP"/>
    </source>
</evidence>
<dbReference type="InterPro" id="IPR019079">
    <property type="entry name" value="Capsule_synth_CapA"/>
</dbReference>
<dbReference type="SMART" id="SM00854">
    <property type="entry name" value="PGA_cap"/>
    <property type="match status" value="1"/>
</dbReference>
<protein>
    <submittedName>
        <fullName evidence="5">CapA family protein</fullName>
        <ecNumber evidence="5">3.1.-.-</ecNumber>
    </submittedName>
</protein>
<evidence type="ECO:0000259" key="4">
    <source>
        <dbReference type="SMART" id="SM00854"/>
    </source>
</evidence>
<keyword evidence="5" id="KW-0378">Hydrolase</keyword>
<dbReference type="EC" id="3.1.-.-" evidence="5"/>
<feature type="region of interest" description="Disordered" evidence="2">
    <location>
        <begin position="32"/>
        <end position="74"/>
    </location>
</feature>
<proteinExistence type="inferred from homology"/>
<feature type="domain" description="Capsule synthesis protein CapA" evidence="4">
    <location>
        <begin position="80"/>
        <end position="330"/>
    </location>
</feature>
<dbReference type="InterPro" id="IPR052169">
    <property type="entry name" value="CW_Biosynth-Accessory"/>
</dbReference>
<evidence type="ECO:0000256" key="2">
    <source>
        <dbReference type="SAM" id="MobiDB-lite"/>
    </source>
</evidence>
<dbReference type="InterPro" id="IPR029052">
    <property type="entry name" value="Metallo-depent_PP-like"/>
</dbReference>
<dbReference type="Gene3D" id="3.60.21.10">
    <property type="match status" value="1"/>
</dbReference>
<dbReference type="Pfam" id="PF09587">
    <property type="entry name" value="PGA_cap"/>
    <property type="match status" value="1"/>
</dbReference>
<keyword evidence="3" id="KW-0732">Signal</keyword>
<dbReference type="Proteomes" id="UP001551482">
    <property type="component" value="Unassembled WGS sequence"/>
</dbReference>
<gene>
    <name evidence="5" type="ORF">AB0C36_01180</name>
</gene>
<dbReference type="RefSeq" id="WP_358347378.1">
    <property type="nucleotide sequence ID" value="NZ_JBEZFP010000002.1"/>
</dbReference>
<feature type="compositionally biased region" description="Low complexity" evidence="2">
    <location>
        <begin position="46"/>
        <end position="57"/>
    </location>
</feature>
<dbReference type="PROSITE" id="PS51257">
    <property type="entry name" value="PROKAR_LIPOPROTEIN"/>
    <property type="match status" value="1"/>
</dbReference>
<dbReference type="GO" id="GO:0016787">
    <property type="term" value="F:hydrolase activity"/>
    <property type="evidence" value="ECO:0007669"/>
    <property type="project" value="UniProtKB-KW"/>
</dbReference>
<comment type="similarity">
    <text evidence="1">Belongs to the CapA family.</text>
</comment>
<reference evidence="5 6" key="1">
    <citation type="submission" date="2024-06" db="EMBL/GenBank/DDBJ databases">
        <title>The Natural Products Discovery Center: Release of the First 8490 Sequenced Strains for Exploring Actinobacteria Biosynthetic Diversity.</title>
        <authorList>
            <person name="Kalkreuter E."/>
            <person name="Kautsar S.A."/>
            <person name="Yang D."/>
            <person name="Bader C.D."/>
            <person name="Teijaro C.N."/>
            <person name="Fluegel L."/>
            <person name="Davis C.M."/>
            <person name="Simpson J.R."/>
            <person name="Lauterbach L."/>
            <person name="Steele A.D."/>
            <person name="Gui C."/>
            <person name="Meng S."/>
            <person name="Li G."/>
            <person name="Viehrig K."/>
            <person name="Ye F."/>
            <person name="Su P."/>
            <person name="Kiefer A.F."/>
            <person name="Nichols A."/>
            <person name="Cepeda A.J."/>
            <person name="Yan W."/>
            <person name="Fan B."/>
            <person name="Jiang Y."/>
            <person name="Adhikari A."/>
            <person name="Zheng C.-J."/>
            <person name="Schuster L."/>
            <person name="Cowan T.M."/>
            <person name="Smanski M.J."/>
            <person name="Chevrette M.G."/>
            <person name="De Carvalho L.P.S."/>
            <person name="Shen B."/>
        </authorList>
    </citation>
    <scope>NUCLEOTIDE SEQUENCE [LARGE SCALE GENOMIC DNA]</scope>
    <source>
        <strain evidence="5 6">NPDC048946</strain>
    </source>
</reference>
<evidence type="ECO:0000256" key="1">
    <source>
        <dbReference type="ARBA" id="ARBA00005662"/>
    </source>
</evidence>
<dbReference type="PANTHER" id="PTHR33393:SF13">
    <property type="entry name" value="PGA BIOSYNTHESIS PROTEIN CAPA"/>
    <property type="match status" value="1"/>
</dbReference>
<feature type="chain" id="PRO_5045178662" evidence="3">
    <location>
        <begin position="25"/>
        <end position="421"/>
    </location>
</feature>
<evidence type="ECO:0000313" key="5">
    <source>
        <dbReference type="EMBL" id="MEU8132101.1"/>
    </source>
</evidence>
<name>A0ABV3D8N2_9ACTN</name>
<dbReference type="EMBL" id="JBEZFP010000002">
    <property type="protein sequence ID" value="MEU8132101.1"/>
    <property type="molecule type" value="Genomic_DNA"/>
</dbReference>
<organism evidence="5 6">
    <name type="scientific">Streptodolium elevatio</name>
    <dbReference type="NCBI Taxonomy" id="3157996"/>
    <lineage>
        <taxon>Bacteria</taxon>
        <taxon>Bacillati</taxon>
        <taxon>Actinomycetota</taxon>
        <taxon>Actinomycetes</taxon>
        <taxon>Kitasatosporales</taxon>
        <taxon>Streptomycetaceae</taxon>
        <taxon>Streptodolium</taxon>
    </lineage>
</organism>
<dbReference type="SUPFAM" id="SSF56300">
    <property type="entry name" value="Metallo-dependent phosphatases"/>
    <property type="match status" value="1"/>
</dbReference>
<dbReference type="CDD" id="cd07381">
    <property type="entry name" value="MPP_CapA"/>
    <property type="match status" value="1"/>
</dbReference>
<accession>A0ABV3D8N2</accession>
<evidence type="ECO:0000313" key="6">
    <source>
        <dbReference type="Proteomes" id="UP001551482"/>
    </source>
</evidence>
<dbReference type="PANTHER" id="PTHR33393">
    <property type="entry name" value="POLYGLUTAMINE SYNTHESIS ACCESSORY PROTEIN RV0574C-RELATED"/>
    <property type="match status" value="1"/>
</dbReference>
<feature type="signal peptide" evidence="3">
    <location>
        <begin position="1"/>
        <end position="24"/>
    </location>
</feature>